<dbReference type="PANTHER" id="PTHR45982:SF1">
    <property type="entry name" value="REGULATOR OF CHROMOSOME CONDENSATION"/>
    <property type="match status" value="1"/>
</dbReference>
<reference evidence="5 6" key="1">
    <citation type="submission" date="2022-11" db="EMBL/GenBank/DDBJ databases">
        <title>Study of microbial diversity in lake waters.</title>
        <authorList>
            <person name="Zhang J."/>
        </authorList>
    </citation>
    <scope>NUCLEOTIDE SEQUENCE [LARGE SCALE GENOMIC DNA]</scope>
    <source>
        <strain evidence="5 6">DT12</strain>
    </source>
</reference>
<dbReference type="InterPro" id="IPR009091">
    <property type="entry name" value="RCC1/BLIP-II"/>
</dbReference>
<protein>
    <recommendedName>
        <fullName evidence="4">RCC1-like domain-containing protein</fullName>
    </recommendedName>
</protein>
<dbReference type="Pfam" id="PF13540">
    <property type="entry name" value="RCC1_2"/>
    <property type="match status" value="1"/>
</dbReference>
<dbReference type="PANTHER" id="PTHR45982">
    <property type="entry name" value="REGULATOR OF CHROMOSOME CONDENSATION"/>
    <property type="match status" value="1"/>
</dbReference>
<dbReference type="Proteomes" id="UP001208017">
    <property type="component" value="Unassembled WGS sequence"/>
</dbReference>
<evidence type="ECO:0000256" key="1">
    <source>
        <dbReference type="ARBA" id="ARBA00022658"/>
    </source>
</evidence>
<feature type="domain" description="RCC1-like" evidence="4">
    <location>
        <begin position="618"/>
        <end position="817"/>
    </location>
</feature>
<dbReference type="RefSeq" id="WP_267151692.1">
    <property type="nucleotide sequence ID" value="NZ_JAPMLT010000004.1"/>
</dbReference>
<name>A0ABT3X3A2_9BACL</name>
<proteinExistence type="predicted"/>
<accession>A0ABT3X3A2</accession>
<dbReference type="SUPFAM" id="SSF50985">
    <property type="entry name" value="RCC1/BLIP-II"/>
    <property type="match status" value="3"/>
</dbReference>
<feature type="chain" id="PRO_5045249559" description="RCC1-like domain-containing protein" evidence="3">
    <location>
        <begin position="29"/>
        <end position="926"/>
    </location>
</feature>
<dbReference type="Pfam" id="PF00415">
    <property type="entry name" value="RCC1"/>
    <property type="match status" value="2"/>
</dbReference>
<feature type="signal peptide" evidence="3">
    <location>
        <begin position="1"/>
        <end position="28"/>
    </location>
</feature>
<evidence type="ECO:0000313" key="5">
    <source>
        <dbReference type="EMBL" id="MCX7570447.1"/>
    </source>
</evidence>
<keyword evidence="1" id="KW-0344">Guanine-nucleotide releasing factor</keyword>
<evidence type="ECO:0000256" key="3">
    <source>
        <dbReference type="SAM" id="SignalP"/>
    </source>
</evidence>
<dbReference type="InterPro" id="IPR000408">
    <property type="entry name" value="Reg_chr_condens"/>
</dbReference>
<dbReference type="PROSITE" id="PS00626">
    <property type="entry name" value="RCC1_2"/>
    <property type="match status" value="2"/>
</dbReference>
<keyword evidence="3" id="KW-0732">Signal</keyword>
<dbReference type="InterPro" id="IPR058923">
    <property type="entry name" value="RCC1-like_dom"/>
</dbReference>
<keyword evidence="2" id="KW-0677">Repeat</keyword>
<feature type="domain" description="RCC1-like" evidence="4">
    <location>
        <begin position="131"/>
        <end position="388"/>
    </location>
</feature>
<dbReference type="EMBL" id="JAPMLT010000004">
    <property type="protein sequence ID" value="MCX7570447.1"/>
    <property type="molecule type" value="Genomic_DNA"/>
</dbReference>
<evidence type="ECO:0000313" key="6">
    <source>
        <dbReference type="Proteomes" id="UP001208017"/>
    </source>
</evidence>
<organism evidence="5 6">
    <name type="scientific">Tumebacillus lacus</name>
    <dbReference type="NCBI Taxonomy" id="2995335"/>
    <lineage>
        <taxon>Bacteria</taxon>
        <taxon>Bacillati</taxon>
        <taxon>Bacillota</taxon>
        <taxon>Bacilli</taxon>
        <taxon>Bacillales</taxon>
        <taxon>Alicyclobacillaceae</taxon>
        <taxon>Tumebacillus</taxon>
    </lineage>
</organism>
<sequence>MRPIQKVMIGTLMTTMAWGAWSMSAAYAEETHIYAGGQLTFVTMGTKAFGSGDGGALGYSYSTTGYAYVPTELKLSDDVRKISRSGLLTLVLKTDGTVWAMGKQGKDDAYNGSELLKNVAYSDWKPVYGLTGVVDIAAGSDHALALKADGTVWAWGQNDVEQVGLPVDTLTTAIPTRVEGVTGVKSISAGDRYSLALKTDGTVWGWGMNSGGQLGVGTQTDSSRTPVQVHNLTNVAAVDAGDRHALAVLADGTVWGWGDTWTGAVKEYDPEQGPFILEPEPISLQGVTEVSAGNEFSMALKQDGTVWAWGSDQYGVLGQGMGTTNTFYNPSPVQVLSLSQITEIAAGDNSALAKTADNSIYSWGDIYGGLGIGYVEGVNDSTPKRMKNPLMLSAEWEKTGPSEITLNYRLQDAVDPTLQPAARYVVVRSGDGGPTCDGAETTCNFSNLPGNESVFEITAYDANNNWVAQKRLWVPSVSLAKRSDGDYHSMWLKEDGTLHAFGLNSNGQLGDGTRTNRLYPVQVMSGVTNTAAGYRSTLASKSDGTLWAFGANNYGQLGYGNTTEQLKPVQVKNVLNVTAFDLEDHHGAAVTADGSVWTWGSNSNGQLATGDKTNRLAPIKVTTLTGVKDVKTGSGHTLFLKNDGTVWSVGRNDFGQLGNRTAVDSAVPVQVAHLANIVAISAGPLHSAALTRDGDIYTWGYNVSGQLGNGNLLNSSVPVKTSAWKFHLSMDAGRGHMISTASDGSVWTWGYNFKGQLGNGSRTDTATPVELTGQTAVKVSAGGEHSGVIQADGKAFAFGSNSYGEAGDGTRTYSTTAVQVGSPYALSLYVTSPSSTTMSISTSATGVAKRMIFRNDLKICEGICSGHTDSGLTAFTPYTYRVDAFDANNQLVASKQVVEATKAATASSGLEGFEQEYFEEDFYPLQ</sequence>
<keyword evidence="6" id="KW-1185">Reference proteome</keyword>
<dbReference type="Gene3D" id="2.130.10.30">
    <property type="entry name" value="Regulator of chromosome condensation 1/beta-lactamase-inhibitor protein II"/>
    <property type="match status" value="6"/>
</dbReference>
<dbReference type="InterPro" id="IPR051553">
    <property type="entry name" value="Ran_GTPase-activating"/>
</dbReference>
<evidence type="ECO:0000259" key="4">
    <source>
        <dbReference type="Pfam" id="PF25390"/>
    </source>
</evidence>
<comment type="caution">
    <text evidence="5">The sequence shown here is derived from an EMBL/GenBank/DDBJ whole genome shotgun (WGS) entry which is preliminary data.</text>
</comment>
<gene>
    <name evidence="5" type="ORF">OS242_10785</name>
</gene>
<dbReference type="Pfam" id="PF25390">
    <property type="entry name" value="WD40_RLD"/>
    <property type="match status" value="2"/>
</dbReference>
<evidence type="ECO:0000256" key="2">
    <source>
        <dbReference type="ARBA" id="ARBA00022737"/>
    </source>
</evidence>
<dbReference type="PROSITE" id="PS50012">
    <property type="entry name" value="RCC1_3"/>
    <property type="match status" value="10"/>
</dbReference>
<dbReference type="PRINTS" id="PR00633">
    <property type="entry name" value="RCCNDNSATION"/>
</dbReference>